<feature type="compositionally biased region" description="Polar residues" evidence="6">
    <location>
        <begin position="1690"/>
        <end position="1707"/>
    </location>
</feature>
<evidence type="ECO:0000256" key="1">
    <source>
        <dbReference type="ARBA" id="ARBA00002687"/>
    </source>
</evidence>
<dbReference type="EMBL" id="KV441405">
    <property type="protein sequence ID" value="OAF56235.1"/>
    <property type="molecule type" value="Genomic_DNA"/>
</dbReference>
<comment type="similarity">
    <text evidence="3">Belongs to the HIR3 family.</text>
</comment>
<dbReference type="GO" id="GO:0005634">
    <property type="term" value="C:nucleus"/>
    <property type="evidence" value="ECO:0007669"/>
    <property type="project" value="UniProtKB-SubCell"/>
</dbReference>
<comment type="subcellular location">
    <subcellularLocation>
        <location evidence="2">Nucleus</location>
    </subcellularLocation>
</comment>
<feature type="compositionally biased region" description="Low complexity" evidence="6">
    <location>
        <begin position="1675"/>
        <end position="1686"/>
    </location>
</feature>
<keyword evidence="5" id="KW-0539">Nucleus</keyword>
<feature type="compositionally biased region" description="Acidic residues" evidence="6">
    <location>
        <begin position="1796"/>
        <end position="1808"/>
    </location>
</feature>
<dbReference type="GO" id="GO:0006325">
    <property type="term" value="P:chromatin organization"/>
    <property type="evidence" value="ECO:0007669"/>
    <property type="project" value="InterPro"/>
</dbReference>
<evidence type="ECO:0000256" key="6">
    <source>
        <dbReference type="SAM" id="MobiDB-lite"/>
    </source>
</evidence>
<dbReference type="GO" id="GO:0000417">
    <property type="term" value="C:HIR complex"/>
    <property type="evidence" value="ECO:0007669"/>
    <property type="project" value="TreeGrafter"/>
</dbReference>
<dbReference type="Proteomes" id="UP000077154">
    <property type="component" value="Unassembled WGS sequence"/>
</dbReference>
<name>A0A177A1T5_9PEZI</name>
<feature type="compositionally biased region" description="Basic and acidic residues" evidence="6">
    <location>
        <begin position="1776"/>
        <end position="1795"/>
    </location>
</feature>
<dbReference type="PANTHER" id="PTHR15502:SF7">
    <property type="entry name" value="CALCINEURIN-BINDING PROTEIN CABIN-1"/>
    <property type="match status" value="1"/>
</dbReference>
<evidence type="ECO:0000256" key="5">
    <source>
        <dbReference type="ARBA" id="ARBA00023242"/>
    </source>
</evidence>
<evidence type="ECO:0000256" key="3">
    <source>
        <dbReference type="ARBA" id="ARBA00007335"/>
    </source>
</evidence>
<feature type="compositionally biased region" description="Basic and acidic residues" evidence="6">
    <location>
        <begin position="1859"/>
        <end position="1870"/>
    </location>
</feature>
<dbReference type="InterPro" id="IPR033053">
    <property type="entry name" value="Hir3/CABIN1"/>
</dbReference>
<dbReference type="OrthoDB" id="77564at2759"/>
<dbReference type="VEuPathDB" id="FungiDB:GMDG_07812"/>
<evidence type="ECO:0000256" key="2">
    <source>
        <dbReference type="ARBA" id="ARBA00004123"/>
    </source>
</evidence>
<feature type="region of interest" description="Disordered" evidence="6">
    <location>
        <begin position="1673"/>
        <end position="1870"/>
    </location>
</feature>
<proteinExistence type="inferred from homology"/>
<feature type="region of interest" description="Disordered" evidence="6">
    <location>
        <begin position="345"/>
        <end position="423"/>
    </location>
</feature>
<accession>A0A177A1T5</accession>
<feature type="compositionally biased region" description="Basic and acidic residues" evidence="6">
    <location>
        <begin position="1724"/>
        <end position="1764"/>
    </location>
</feature>
<protein>
    <recommendedName>
        <fullName evidence="4">Histone transcription regulator 3 homolog</fullName>
    </recommendedName>
</protein>
<gene>
    <name evidence="7" type="primary">HIR3</name>
    <name evidence="7" type="ORF">VC83_07352</name>
</gene>
<reference evidence="7" key="1">
    <citation type="submission" date="2016-03" db="EMBL/GenBank/DDBJ databases">
        <title>Updated assembly of Pseudogymnoascus destructans, the fungus causing white-nose syndrome of bats.</title>
        <authorList>
            <person name="Palmer J.M."/>
            <person name="Drees K.P."/>
            <person name="Foster J.T."/>
            <person name="Lindner D.L."/>
        </authorList>
    </citation>
    <scope>NUCLEOTIDE SEQUENCE [LARGE SCALE GENOMIC DNA]</scope>
    <source>
        <strain evidence="7">20631-21</strain>
    </source>
</reference>
<organism evidence="7">
    <name type="scientific">Pseudogymnoascus destructans</name>
    <dbReference type="NCBI Taxonomy" id="655981"/>
    <lineage>
        <taxon>Eukaryota</taxon>
        <taxon>Fungi</taxon>
        <taxon>Dikarya</taxon>
        <taxon>Ascomycota</taxon>
        <taxon>Pezizomycotina</taxon>
        <taxon>Leotiomycetes</taxon>
        <taxon>Thelebolales</taxon>
        <taxon>Thelebolaceae</taxon>
        <taxon>Pseudogymnoascus</taxon>
    </lineage>
</organism>
<dbReference type="Gene3D" id="1.25.40.10">
    <property type="entry name" value="Tetratricopeptide repeat domain"/>
    <property type="match status" value="1"/>
</dbReference>
<dbReference type="SUPFAM" id="SSF48452">
    <property type="entry name" value="TPR-like"/>
    <property type="match status" value="1"/>
</dbReference>
<dbReference type="PANTHER" id="PTHR15502">
    <property type="entry name" value="CALCINEURIN-BINDING PROTEIN CABIN 1-RELATED"/>
    <property type="match status" value="1"/>
</dbReference>
<evidence type="ECO:0000313" key="7">
    <source>
        <dbReference type="EMBL" id="OAF56235.1"/>
    </source>
</evidence>
<dbReference type="RefSeq" id="XP_024321532.1">
    <property type="nucleotide sequence ID" value="XM_024470925.1"/>
</dbReference>
<dbReference type="GO" id="GO:0031491">
    <property type="term" value="F:nucleosome binding"/>
    <property type="evidence" value="ECO:0007669"/>
    <property type="project" value="TreeGrafter"/>
</dbReference>
<sequence>MSAFTALNVEPDENPEDDFDHTREIQLEEALKLYQNALKLHAQGPTYYEQAAEAYDKLFKSDVFKYPESLLDFTQDIPSVNLEPEPEPESPLEVAFAPTYDDGPSTLPQILYLAYKNHGQFIMDCLKHQMKIAPAMPLSGLAPQAQHALEQFTQALARDESDTELWRRAARVGELLGSNTISRYCLEAAVEVDDDPTLGEVDPGNPEEGFAGIQLKELLAVLSDNMALSHPVMAPYVRKHMPMKLKKYLDPYPFLSKLPARDDDDAASAATLEGPGLGEVKTFTWNSVAEAIGRIFDAYNGERGSALKLTGGESITLQLPEGDIEMIDPEVETQQLPDIAVTSSEITPPAADNRPGGQELQETTQDGNEVKAEEEESPPLTRKRSQSTAGLPETPEEEAGTQKRSKRIRNRDTLGGESALPADPNISLKCAYDAMCSGDQEMFSYIDGVLDKLNVKELGKASDIQALVDPDRPEVKSSVQNIAMRDLRDLIHKWDSALAAKFQSGNGLDIMGTAAGLQNNGLTAFLEHSKTESLKSQTQAEPTSAAGISTFAKLVNGNSLTIQEVAYQYFKAVCSSYITTLWPSTLKNENIKLMDTMDSVLYSQLDTEYQELQYKDVELADWEQLKEFAQMMLELHLDHYISIGRPQKADDDSACQTAKGRLDKWAMLTSDIMQGQPNDPDSEIVMRYLWASVLLANATEHVSREHMVLCWADLQSLLQKSETAKIELYNNVAMPEVSAAAADREISRLTTMDFFLNLFKDNSDPTAIIETLEPVIDDPTKISEDEEGDAAKEPAPEVVMSPATRDMRKFLENGTPSLRLYLWQRLREAYQEIEYPTRVFSCHLKCIEIIVEYLQSPTFSQIPQEARHAELLGCIKTIDELLVKALTLALNDQTAFEIVDESHLAASTTAIANLCRILHTGTLMEDQVTAGLVPDNTTVVSKEKGKPNQTLLKAFLLRLSEMAIRSWALLYTLVREGVSQNKGRFTAPDNDLSTYLATVLHTLGLRVRCERSNKIFLKMMKVELIRMKYVDKWEDYLGQVLWDLYGLRFGEKIGVFEIMDHGCDREKLDRRTAMSLVEYVVLLANRKSMRDLLRDELRSTIESMQQVLGAAKTNAQTSHNLRNITEYLKLSVSPLRLNKALKGMEYIDTLPVNTTESGLAEKGWYFLLGMISLSKFRAQKRTQAGATDDLKVAASFFRLQLQFTAEHWETWYRLAQCFDSELEEDVMWSTDKLNSDQAPLISEQRSAIHCYTMAVSTAMRTANPSFETAENMSDVFQDFGLRIYSSSRDPFRMEAFYMDDFERHMSGPSGMYKKNVHEELTRYKAWRFAAELFKRAIAKKPNNWMSHYMLGKCYWKMFTRVEDEPDARARAGRPTVAALVQVLERAIETVPKPRDSRSDPTLEPHYKIVTVMHKLVQFRQIDAQEAANILQRQHYPIKKGEQVVITDDASWEAYIVECVRHLRNLDRSNWQHRFIARSAHLIYDNNEQGNAVILATRAELSMSIFTKTMVVNVWKPENERPGRHCVYMSKYVLWMVHLLAQLDDRASMEMLTKRVRKKQMEYYHFNEVWTACCLAYCKLIRRAGKIDLNQDELVRSLPPEDFEEMATDLELWVDNLHTPHASFDHLRESLDLKKLNGNLMKAMPIDDLIVDIYSSLIWEVGRHLTKERRVREAAEAAARPPVVEAPQRQDPMSMNNLINNTDSSVTPMQGVIESAPKPKPKPPGRREILRRAEVLANRGHEVKEKEKEKEKEKPAGKAESHRLSDLQNLLRRRSRDKPSRSAEKDEGSNQGHQEDHDDDDCEGGDADGEGGSKGNGDEDAHSSPPGSVHDSADDESDLSDAPGPVERMPQPSINGWHSEAQDAGREARGG</sequence>
<dbReference type="GeneID" id="36290398"/>
<dbReference type="InterPro" id="IPR011990">
    <property type="entry name" value="TPR-like_helical_dom_sf"/>
</dbReference>
<comment type="function">
    <text evidence="1">Has a role in a nucleosome assembly pathway that is required for the integrity of heterochromatin and proper chromosome segregation.</text>
</comment>
<dbReference type="eggNOG" id="ENOG502QQX4">
    <property type="taxonomic scope" value="Eukaryota"/>
</dbReference>
<evidence type="ECO:0000256" key="4">
    <source>
        <dbReference type="ARBA" id="ARBA00014848"/>
    </source>
</evidence>